<evidence type="ECO:0000259" key="3">
    <source>
        <dbReference type="PROSITE" id="PS50144"/>
    </source>
</evidence>
<feature type="domain" description="BTB" evidence="2">
    <location>
        <begin position="146"/>
        <end position="171"/>
    </location>
</feature>
<evidence type="ECO:0000313" key="4">
    <source>
        <dbReference type="EMBL" id="KAG8048961.1"/>
    </source>
</evidence>
<dbReference type="InterPro" id="IPR045005">
    <property type="entry name" value="BPM1-6"/>
</dbReference>
<dbReference type="InterPro" id="IPR000210">
    <property type="entry name" value="BTB/POZ_dom"/>
</dbReference>
<dbReference type="OrthoDB" id="6359816at2759"/>
<dbReference type="Proteomes" id="UP000729402">
    <property type="component" value="Unassembled WGS sequence"/>
</dbReference>
<evidence type="ECO:0000313" key="5">
    <source>
        <dbReference type="Proteomes" id="UP000729402"/>
    </source>
</evidence>
<protein>
    <recommendedName>
        <fullName evidence="6">BTB domain-containing protein</fullName>
    </recommendedName>
</protein>
<reference evidence="4" key="2">
    <citation type="submission" date="2021-02" db="EMBL/GenBank/DDBJ databases">
        <authorList>
            <person name="Kimball J.A."/>
            <person name="Haas M.W."/>
            <person name="Macchietto M."/>
            <person name="Kono T."/>
            <person name="Duquette J."/>
            <person name="Shao M."/>
        </authorList>
    </citation>
    <scope>NUCLEOTIDE SEQUENCE</scope>
    <source>
        <tissue evidence="4">Fresh leaf tissue</tissue>
    </source>
</reference>
<name>A0A8J5V666_ZIZPA</name>
<sequence>MRWVTGVHDITVAQYSKGIGVYRSMRSERFTVGGRKWCLWFYPDGSNFEVRGRDASVYLETLCRADTVAIAEFSIALLNRSGDAVHKLLESPALGALHGDSLTLRCIVDVIMERKNRAAGIVAVPVPPSCHAANAEKFLLSGDIPFDLEFHVSDVTFKAHRMVVAGQSPYF</sequence>
<comment type="pathway">
    <text evidence="1">Protein modification; protein ubiquitination.</text>
</comment>
<comment type="caution">
    <text evidence="4">The sequence shown here is derived from an EMBL/GenBank/DDBJ whole genome shotgun (WGS) entry which is preliminary data.</text>
</comment>
<dbReference type="CDD" id="cd00121">
    <property type="entry name" value="MATH"/>
    <property type="match status" value="1"/>
</dbReference>
<dbReference type="AlphaFoldDB" id="A0A8J5V666"/>
<dbReference type="PROSITE" id="PS50097">
    <property type="entry name" value="BTB"/>
    <property type="match status" value="1"/>
</dbReference>
<dbReference type="InterPro" id="IPR002083">
    <property type="entry name" value="MATH/TRAF_dom"/>
</dbReference>
<reference evidence="4" key="1">
    <citation type="journal article" date="2021" name="bioRxiv">
        <title>Whole Genome Assembly and Annotation of Northern Wild Rice, Zizania palustris L., Supports a Whole Genome Duplication in the Zizania Genus.</title>
        <authorList>
            <person name="Haas M."/>
            <person name="Kono T."/>
            <person name="Macchietto M."/>
            <person name="Millas R."/>
            <person name="McGilp L."/>
            <person name="Shao M."/>
            <person name="Duquette J."/>
            <person name="Hirsch C.N."/>
            <person name="Kimball J."/>
        </authorList>
    </citation>
    <scope>NUCLEOTIDE SEQUENCE</scope>
    <source>
        <tissue evidence="4">Fresh leaf tissue</tissue>
    </source>
</reference>
<dbReference type="PROSITE" id="PS50144">
    <property type="entry name" value="MATH"/>
    <property type="match status" value="1"/>
</dbReference>
<proteinExistence type="predicted"/>
<dbReference type="PANTHER" id="PTHR26379">
    <property type="entry name" value="BTB/POZ AND MATH DOMAIN-CONTAINING PROTEIN 1"/>
    <property type="match status" value="1"/>
</dbReference>
<dbReference type="GO" id="GO:0016567">
    <property type="term" value="P:protein ubiquitination"/>
    <property type="evidence" value="ECO:0007669"/>
    <property type="project" value="InterPro"/>
</dbReference>
<accession>A0A8J5V666</accession>
<evidence type="ECO:0000256" key="1">
    <source>
        <dbReference type="ARBA" id="ARBA00004906"/>
    </source>
</evidence>
<organism evidence="4 5">
    <name type="scientific">Zizania palustris</name>
    <name type="common">Northern wild rice</name>
    <dbReference type="NCBI Taxonomy" id="103762"/>
    <lineage>
        <taxon>Eukaryota</taxon>
        <taxon>Viridiplantae</taxon>
        <taxon>Streptophyta</taxon>
        <taxon>Embryophyta</taxon>
        <taxon>Tracheophyta</taxon>
        <taxon>Spermatophyta</taxon>
        <taxon>Magnoliopsida</taxon>
        <taxon>Liliopsida</taxon>
        <taxon>Poales</taxon>
        <taxon>Poaceae</taxon>
        <taxon>BOP clade</taxon>
        <taxon>Oryzoideae</taxon>
        <taxon>Oryzeae</taxon>
        <taxon>Zizaniinae</taxon>
        <taxon>Zizania</taxon>
    </lineage>
</organism>
<dbReference type="EMBL" id="JAAALK010000289">
    <property type="protein sequence ID" value="KAG8048961.1"/>
    <property type="molecule type" value="Genomic_DNA"/>
</dbReference>
<keyword evidence="5" id="KW-1185">Reference proteome</keyword>
<gene>
    <name evidence="4" type="ORF">GUJ93_ZPchr0009g2314</name>
</gene>
<dbReference type="CDD" id="cd18186">
    <property type="entry name" value="BTB_POZ_ZBTB_KLHL-like"/>
    <property type="match status" value="1"/>
</dbReference>
<dbReference type="Pfam" id="PF22486">
    <property type="entry name" value="MATH_2"/>
    <property type="match status" value="1"/>
</dbReference>
<dbReference type="PANTHER" id="PTHR26379:SF284">
    <property type="entry name" value="BTB DOMAIN-CONTAINING PROTEIN"/>
    <property type="match status" value="1"/>
</dbReference>
<evidence type="ECO:0000259" key="2">
    <source>
        <dbReference type="PROSITE" id="PS50097"/>
    </source>
</evidence>
<evidence type="ECO:0008006" key="6">
    <source>
        <dbReference type="Google" id="ProtNLM"/>
    </source>
</evidence>
<feature type="domain" description="MATH" evidence="3">
    <location>
        <begin position="5"/>
        <end position="150"/>
    </location>
</feature>